<comment type="caution">
    <text evidence="1">The sequence shown here is derived from an EMBL/GenBank/DDBJ whole genome shotgun (WGS) entry which is preliminary data.</text>
</comment>
<evidence type="ECO:0000313" key="1">
    <source>
        <dbReference type="EMBL" id="GBP11062.1"/>
    </source>
</evidence>
<proteinExistence type="predicted"/>
<protein>
    <submittedName>
        <fullName evidence="1">Uncharacterized protein</fullName>
    </submittedName>
</protein>
<organism evidence="1 2">
    <name type="scientific">Eumeta variegata</name>
    <name type="common">Bagworm moth</name>
    <name type="synonym">Eumeta japonica</name>
    <dbReference type="NCBI Taxonomy" id="151549"/>
    <lineage>
        <taxon>Eukaryota</taxon>
        <taxon>Metazoa</taxon>
        <taxon>Ecdysozoa</taxon>
        <taxon>Arthropoda</taxon>
        <taxon>Hexapoda</taxon>
        <taxon>Insecta</taxon>
        <taxon>Pterygota</taxon>
        <taxon>Neoptera</taxon>
        <taxon>Endopterygota</taxon>
        <taxon>Lepidoptera</taxon>
        <taxon>Glossata</taxon>
        <taxon>Ditrysia</taxon>
        <taxon>Tineoidea</taxon>
        <taxon>Psychidae</taxon>
        <taxon>Oiketicinae</taxon>
        <taxon>Eumeta</taxon>
    </lineage>
</organism>
<gene>
    <name evidence="1" type="ORF">EVAR_79735_1</name>
</gene>
<dbReference type="EMBL" id="BGZK01000044">
    <property type="protein sequence ID" value="GBP11062.1"/>
    <property type="molecule type" value="Genomic_DNA"/>
</dbReference>
<dbReference type="AlphaFoldDB" id="A0A4C1T9E5"/>
<evidence type="ECO:0000313" key="2">
    <source>
        <dbReference type="Proteomes" id="UP000299102"/>
    </source>
</evidence>
<accession>A0A4C1T9E5</accession>
<reference evidence="1 2" key="1">
    <citation type="journal article" date="2019" name="Commun. Biol.">
        <title>The bagworm genome reveals a unique fibroin gene that provides high tensile strength.</title>
        <authorList>
            <person name="Kono N."/>
            <person name="Nakamura H."/>
            <person name="Ohtoshi R."/>
            <person name="Tomita M."/>
            <person name="Numata K."/>
            <person name="Arakawa K."/>
        </authorList>
    </citation>
    <scope>NUCLEOTIDE SEQUENCE [LARGE SCALE GENOMIC DNA]</scope>
</reference>
<sequence>MDVTRSVGSSSFSTFNALDILVDVIVCVLTRMFRFEHKELVTGSAFVHSYPPRIRIQCAPPPDPLICTPSINN</sequence>
<name>A0A4C1T9E5_EUMVA</name>
<dbReference type="Proteomes" id="UP000299102">
    <property type="component" value="Unassembled WGS sequence"/>
</dbReference>
<keyword evidence="2" id="KW-1185">Reference proteome</keyword>